<dbReference type="PROSITE" id="PS50004">
    <property type="entry name" value="C2"/>
    <property type="match status" value="2"/>
</dbReference>
<dbReference type="Pfam" id="PF02666">
    <property type="entry name" value="PS_Dcarbxylase"/>
    <property type="match status" value="1"/>
</dbReference>
<dbReference type="Gene3D" id="2.60.40.150">
    <property type="entry name" value="C2 domain"/>
    <property type="match status" value="2"/>
</dbReference>
<dbReference type="InterPro" id="IPR018247">
    <property type="entry name" value="EF_Hand_1_Ca_BS"/>
</dbReference>
<dbReference type="GO" id="GO:0005509">
    <property type="term" value="F:calcium ion binding"/>
    <property type="evidence" value="ECO:0007669"/>
    <property type="project" value="InterPro"/>
</dbReference>
<protein>
    <recommendedName>
        <fullName evidence="3">phosphatidylserine decarboxylase</fullName>
        <ecNumber evidence="3">4.1.1.65</ecNumber>
    </recommendedName>
</protein>
<evidence type="ECO:0000256" key="4">
    <source>
        <dbReference type="ARBA" id="ARBA00022516"/>
    </source>
</evidence>
<keyword evidence="4" id="KW-0444">Lipid biosynthesis</keyword>
<evidence type="ECO:0000256" key="6">
    <source>
        <dbReference type="ARBA" id="ARBA00022837"/>
    </source>
</evidence>
<dbReference type="GO" id="GO:0046474">
    <property type="term" value="P:glycerophospholipid biosynthetic process"/>
    <property type="evidence" value="ECO:0007669"/>
    <property type="project" value="UniProtKB-ARBA"/>
</dbReference>
<keyword evidence="6" id="KW-0106">Calcium</keyword>
<keyword evidence="11" id="KW-0670">Pyruvate</keyword>
<dbReference type="InterPro" id="IPR002048">
    <property type="entry name" value="EF_hand_dom"/>
</dbReference>
<dbReference type="SUPFAM" id="SSF47473">
    <property type="entry name" value="EF-hand"/>
    <property type="match status" value="1"/>
</dbReference>
<dbReference type="InterPro" id="IPR003817">
    <property type="entry name" value="PS_Dcarbxylase"/>
</dbReference>
<evidence type="ECO:0000256" key="11">
    <source>
        <dbReference type="ARBA" id="ARBA00023317"/>
    </source>
</evidence>
<keyword evidence="5" id="KW-0210">Decarboxylase</keyword>
<evidence type="ECO:0000259" key="15">
    <source>
        <dbReference type="PROSITE" id="PS50222"/>
    </source>
</evidence>
<keyword evidence="8" id="KW-0594">Phospholipid biosynthesis</keyword>
<evidence type="ECO:0000256" key="9">
    <source>
        <dbReference type="ARBA" id="ARBA00023239"/>
    </source>
</evidence>
<evidence type="ECO:0000256" key="7">
    <source>
        <dbReference type="ARBA" id="ARBA00023098"/>
    </source>
</evidence>
<keyword evidence="7" id="KW-0443">Lipid metabolism</keyword>
<evidence type="ECO:0000256" key="12">
    <source>
        <dbReference type="ARBA" id="ARBA00024326"/>
    </source>
</evidence>
<comment type="caution">
    <text evidence="16">The sequence shown here is derived from an EMBL/GenBank/DDBJ whole genome shotgun (WGS) entry which is preliminary data.</text>
</comment>
<feature type="domain" description="C2" evidence="14">
    <location>
        <begin position="490"/>
        <end position="611"/>
    </location>
</feature>
<comment type="pathway">
    <text evidence="12">Phospholipid metabolism; phosphatidylethanolamine biosynthesis.</text>
</comment>
<dbReference type="InterPro" id="IPR011992">
    <property type="entry name" value="EF-hand-dom_pair"/>
</dbReference>
<feature type="region of interest" description="Disordered" evidence="13">
    <location>
        <begin position="25"/>
        <end position="44"/>
    </location>
</feature>
<dbReference type="PROSITE" id="PS50222">
    <property type="entry name" value="EF_HAND_2"/>
    <property type="match status" value="1"/>
</dbReference>
<dbReference type="InterPro" id="IPR035892">
    <property type="entry name" value="C2_domain_sf"/>
</dbReference>
<dbReference type="Pfam" id="PF00168">
    <property type="entry name" value="C2"/>
    <property type="match status" value="2"/>
</dbReference>
<comment type="cofactor">
    <cofactor evidence="1">
        <name>pyruvate</name>
        <dbReference type="ChEBI" id="CHEBI:15361"/>
    </cofactor>
</comment>
<sequence length="1209" mass="136794">MTEHLAMSPPSPTIVSKLKHHVPKRLSLSRSPSTSPPQTKNQTIHLLPPLPAPLKIRFESARDLLAKDKNGKSDPFIKSSLITQSSVTPLQSAILINEKSRLISDIRHTTLEPIWYQSDLNLDLGSSTLEIILFPNSLHHTSIKAILFDKDRVRNDYLGELEINLMDWFQQIIHNQQINPIKALSFDSIENQSHWIHLTSSKQRIKVSGQVKYKIGFTSNEFFKNLSNHHSNAFPNPILFNDIQKTMEEIYSILLLNHQNLMDHQLLGEENDTESKEKQEKSLNKLVKTNKKLREILVRKIRRKSNHHNDLNTDPTNDDEAELVAVLSAHPEEGVGTMAQAGSVTGPELSEAIGEVDGSDHGSLSSIISTDSESEEEEEADEIENVVGNAAHIPLPSDLVTNDLDHSIPISKNNNTLSVPPILSRTSSSSSSSKKLLSLPSTISKKIIPRSIIIKPKVRVEAPINSGSISPVSPTTTKKTKKMISLRKQKSQHSFKHGHLSKDDVIGICFVEIDRAIGLPYRKSVTRIGFDMDPFVIISFGEKIFRTKVIRHSLDPIWNESLFFHVKRNEEPYSILFSLFDWDKLSSNDYIGEAKILMKELIETKTKTMYKNPKTGLYEIDSNGKLIGDSNELYEFPIGNENGKLFLKARYVPYDGLRQIFWRKYLESFDIDESNTISQIELISMLDSLGSTLSSLTIKGFFNKFNKSESDTLTIEEVIICLESELGKRPEEKRRIKRNVRCGEKVEEQDQDEDGEEEETFALDHDEVPLGLVGASPVEEFIEIGPGSQAVTGEECERVGSGEEDEETEVESDGLEKVISISRCPICHKERIDSRLEIDIVTHLAVCASTDWSSLRHMLSPGRFVTSNQANRKWFTKVIGQVQNGRYSIGADSANIIIKERLTGNLIEEKMQVIVRLGIRLMYRSSGSKNRMEKERVKKLLKSLTLKQGIKYDSIESKKEIENFINFHQINVLEILKPIESFKTFNEFFYRELKPNSRIIEFKEDSKIIISCADCRMMSFENILKSKLIWIKGRSFSLEKVLGDKVLNKDNDQLNELKDESYWSLSIFRLAPQDYHRFHSPVDGIVEAIERIDGKYYTVNPMAIRSTIDVYGENVRVIVVIKTEFLGTIYCVLVGAMMVGSIEVGVKVGDRLTKGDHLGYFAFGGSTILVIGKSDLIEWDDDLLENSRVPIETLVRVGNKVGGKKTKSN</sequence>
<dbReference type="InterPro" id="IPR033177">
    <property type="entry name" value="PSD-B"/>
</dbReference>
<evidence type="ECO:0000256" key="2">
    <source>
        <dbReference type="ARBA" id="ARBA00005189"/>
    </source>
</evidence>
<keyword evidence="9" id="KW-0456">Lyase</keyword>
<proteinExistence type="predicted"/>
<dbReference type="PROSITE" id="PS00018">
    <property type="entry name" value="EF_HAND_1"/>
    <property type="match status" value="1"/>
</dbReference>
<evidence type="ECO:0000256" key="8">
    <source>
        <dbReference type="ARBA" id="ARBA00023209"/>
    </source>
</evidence>
<dbReference type="PANTHER" id="PTHR10067:SF17">
    <property type="entry name" value="PHOSPHATIDYLSERINE DECARBOXYLASE PROENZYME 2"/>
    <property type="match status" value="1"/>
</dbReference>
<evidence type="ECO:0000259" key="14">
    <source>
        <dbReference type="PROSITE" id="PS50004"/>
    </source>
</evidence>
<dbReference type="SMART" id="SM00239">
    <property type="entry name" value="C2"/>
    <property type="match status" value="2"/>
</dbReference>
<feature type="domain" description="C2" evidence="14">
    <location>
        <begin position="36"/>
        <end position="182"/>
    </location>
</feature>
<dbReference type="EMBL" id="MU167228">
    <property type="protein sequence ID" value="KAG0149420.1"/>
    <property type="molecule type" value="Genomic_DNA"/>
</dbReference>
<feature type="compositionally biased region" description="Low complexity" evidence="13">
    <location>
        <begin position="420"/>
        <end position="435"/>
    </location>
</feature>
<comment type="pathway">
    <text evidence="2">Lipid metabolism.</text>
</comment>
<dbReference type="OrthoDB" id="67700at2759"/>
<dbReference type="Gene3D" id="1.10.238.10">
    <property type="entry name" value="EF-hand"/>
    <property type="match status" value="1"/>
</dbReference>
<reference evidence="16" key="1">
    <citation type="submission" date="2013-11" db="EMBL/GenBank/DDBJ databases">
        <title>Genome sequence of the fusiform rust pathogen reveals effectors for host alternation and coevolution with pine.</title>
        <authorList>
            <consortium name="DOE Joint Genome Institute"/>
            <person name="Smith K."/>
            <person name="Pendleton A."/>
            <person name="Kubisiak T."/>
            <person name="Anderson C."/>
            <person name="Salamov A."/>
            <person name="Aerts A."/>
            <person name="Riley R."/>
            <person name="Clum A."/>
            <person name="Lindquist E."/>
            <person name="Ence D."/>
            <person name="Campbell M."/>
            <person name="Kronenberg Z."/>
            <person name="Feau N."/>
            <person name="Dhillon B."/>
            <person name="Hamelin R."/>
            <person name="Burleigh J."/>
            <person name="Smith J."/>
            <person name="Yandell M."/>
            <person name="Nelson C."/>
            <person name="Grigoriev I."/>
            <person name="Davis J."/>
        </authorList>
    </citation>
    <scope>NUCLEOTIDE SEQUENCE</scope>
    <source>
        <strain evidence="16">G11</strain>
    </source>
</reference>
<evidence type="ECO:0000313" key="16">
    <source>
        <dbReference type="EMBL" id="KAG0149420.1"/>
    </source>
</evidence>
<accession>A0A9P6NTX6</accession>
<dbReference type="PANTHER" id="PTHR10067">
    <property type="entry name" value="PHOSPHATIDYLSERINE DECARBOXYLASE"/>
    <property type="match status" value="1"/>
</dbReference>
<dbReference type="AlphaFoldDB" id="A0A9P6NTX6"/>
<dbReference type="InterPro" id="IPR000008">
    <property type="entry name" value="C2_dom"/>
</dbReference>
<dbReference type="NCBIfam" id="TIGR00163">
    <property type="entry name" value="PS_decarb"/>
    <property type="match status" value="1"/>
</dbReference>
<evidence type="ECO:0000256" key="13">
    <source>
        <dbReference type="SAM" id="MobiDB-lite"/>
    </source>
</evidence>
<evidence type="ECO:0000256" key="1">
    <source>
        <dbReference type="ARBA" id="ARBA00001928"/>
    </source>
</evidence>
<feature type="domain" description="EF-hand" evidence="15">
    <location>
        <begin position="657"/>
        <end position="692"/>
    </location>
</feature>
<feature type="region of interest" description="Disordered" evidence="13">
    <location>
        <begin position="355"/>
        <end position="377"/>
    </location>
</feature>
<gene>
    <name evidence="16" type="ORF">CROQUDRAFT_74277</name>
</gene>
<evidence type="ECO:0000313" key="17">
    <source>
        <dbReference type="Proteomes" id="UP000886653"/>
    </source>
</evidence>
<dbReference type="GO" id="GO:0004609">
    <property type="term" value="F:phosphatidylserine decarboxylase activity"/>
    <property type="evidence" value="ECO:0007669"/>
    <property type="project" value="UniProtKB-EC"/>
</dbReference>
<dbReference type="EC" id="4.1.1.65" evidence="3"/>
<dbReference type="SUPFAM" id="SSF49562">
    <property type="entry name" value="C2 domain (Calcium/lipid-binding domain, CaLB)"/>
    <property type="match status" value="2"/>
</dbReference>
<keyword evidence="17" id="KW-1185">Reference proteome</keyword>
<keyword evidence="10" id="KW-1208">Phospholipid metabolism</keyword>
<organism evidence="16 17">
    <name type="scientific">Cronartium quercuum f. sp. fusiforme G11</name>
    <dbReference type="NCBI Taxonomy" id="708437"/>
    <lineage>
        <taxon>Eukaryota</taxon>
        <taxon>Fungi</taxon>
        <taxon>Dikarya</taxon>
        <taxon>Basidiomycota</taxon>
        <taxon>Pucciniomycotina</taxon>
        <taxon>Pucciniomycetes</taxon>
        <taxon>Pucciniales</taxon>
        <taxon>Coleosporiaceae</taxon>
        <taxon>Cronartium</taxon>
    </lineage>
</organism>
<dbReference type="Proteomes" id="UP000886653">
    <property type="component" value="Unassembled WGS sequence"/>
</dbReference>
<evidence type="ECO:0000256" key="3">
    <source>
        <dbReference type="ARBA" id="ARBA00012243"/>
    </source>
</evidence>
<name>A0A9P6NTX6_9BASI</name>
<evidence type="ECO:0000256" key="10">
    <source>
        <dbReference type="ARBA" id="ARBA00023264"/>
    </source>
</evidence>
<feature type="region of interest" description="Disordered" evidence="13">
    <location>
        <begin position="415"/>
        <end position="435"/>
    </location>
</feature>
<evidence type="ECO:0000256" key="5">
    <source>
        <dbReference type="ARBA" id="ARBA00022793"/>
    </source>
</evidence>
<feature type="compositionally biased region" description="Low complexity" evidence="13">
    <location>
        <begin position="25"/>
        <end position="40"/>
    </location>
</feature>